<evidence type="ECO:0000256" key="6">
    <source>
        <dbReference type="ARBA" id="ARBA00023242"/>
    </source>
</evidence>
<feature type="domain" description="C2H2-type" evidence="9">
    <location>
        <begin position="95"/>
        <end position="124"/>
    </location>
</feature>
<dbReference type="EMBL" id="BMAO01012298">
    <property type="protein sequence ID" value="GFQ80424.1"/>
    <property type="molecule type" value="Genomic_DNA"/>
</dbReference>
<evidence type="ECO:0000256" key="2">
    <source>
        <dbReference type="ARBA" id="ARBA00022723"/>
    </source>
</evidence>
<dbReference type="GO" id="GO:0000981">
    <property type="term" value="F:DNA-binding transcription factor activity, RNA polymerase II-specific"/>
    <property type="evidence" value="ECO:0007669"/>
    <property type="project" value="TreeGrafter"/>
</dbReference>
<dbReference type="InterPro" id="IPR036236">
    <property type="entry name" value="Znf_C2H2_sf"/>
</dbReference>
<comment type="subcellular location">
    <subcellularLocation>
        <location evidence="1">Nucleus</location>
    </subcellularLocation>
</comment>
<dbReference type="AlphaFoldDB" id="A0A8X6H605"/>
<evidence type="ECO:0000313" key="11">
    <source>
        <dbReference type="Proteomes" id="UP000887116"/>
    </source>
</evidence>
<keyword evidence="5" id="KW-0862">Zinc</keyword>
<keyword evidence="11" id="KW-1185">Reference proteome</keyword>
<sequence length="212" mass="23950">MKTEPDEVPIIMLGNIGVAEFRAAEGLLNLSNHHRLENPYMIGRILHDLKEVKQDPVPNVPESANEVFNSSATPSEPGKTKKLKMPPSVQQKKLHRCTYPGCDKTYGKSSHLKAHHRTHTGERPFPCEWEHCGKRFARSDELARHNRTHTGEKKFLCPICDSRFMRSDHLTKHARRHPDFNPAMLRKKAGSVDESTTSPSEASEFGGSHQLS</sequence>
<dbReference type="Gene3D" id="3.30.160.60">
    <property type="entry name" value="Classic Zinc Finger"/>
    <property type="match status" value="3"/>
</dbReference>
<dbReference type="GO" id="GO:0008270">
    <property type="term" value="F:zinc ion binding"/>
    <property type="evidence" value="ECO:0007669"/>
    <property type="project" value="UniProtKB-KW"/>
</dbReference>
<evidence type="ECO:0000259" key="9">
    <source>
        <dbReference type="PROSITE" id="PS50157"/>
    </source>
</evidence>
<accession>A0A8X6H605</accession>
<dbReference type="Pfam" id="PF00096">
    <property type="entry name" value="zf-C2H2"/>
    <property type="match status" value="3"/>
</dbReference>
<gene>
    <name evidence="10" type="primary">AVEN_263990_1</name>
    <name evidence="10" type="ORF">TNCT_430141</name>
</gene>
<feature type="domain" description="C2H2-type" evidence="9">
    <location>
        <begin position="155"/>
        <end position="182"/>
    </location>
</feature>
<dbReference type="PROSITE" id="PS00028">
    <property type="entry name" value="ZINC_FINGER_C2H2_1"/>
    <property type="match status" value="3"/>
</dbReference>
<organism evidence="10 11">
    <name type="scientific">Trichonephila clavata</name>
    <name type="common">Joro spider</name>
    <name type="synonym">Nephila clavata</name>
    <dbReference type="NCBI Taxonomy" id="2740835"/>
    <lineage>
        <taxon>Eukaryota</taxon>
        <taxon>Metazoa</taxon>
        <taxon>Ecdysozoa</taxon>
        <taxon>Arthropoda</taxon>
        <taxon>Chelicerata</taxon>
        <taxon>Arachnida</taxon>
        <taxon>Araneae</taxon>
        <taxon>Araneomorphae</taxon>
        <taxon>Entelegynae</taxon>
        <taxon>Araneoidea</taxon>
        <taxon>Nephilidae</taxon>
        <taxon>Trichonephila</taxon>
    </lineage>
</organism>
<keyword evidence="4 7" id="KW-0863">Zinc-finger</keyword>
<dbReference type="InterPro" id="IPR013087">
    <property type="entry name" value="Znf_C2H2_type"/>
</dbReference>
<dbReference type="FunFam" id="3.30.160.60:FF:000926">
    <property type="entry name" value="Kruppel like factor 13"/>
    <property type="match status" value="1"/>
</dbReference>
<dbReference type="FunFam" id="3.30.160.60:FF:000125">
    <property type="entry name" value="Putative zinc finger protein 143"/>
    <property type="match status" value="1"/>
</dbReference>
<feature type="domain" description="C2H2-type" evidence="9">
    <location>
        <begin position="125"/>
        <end position="154"/>
    </location>
</feature>
<evidence type="ECO:0000256" key="3">
    <source>
        <dbReference type="ARBA" id="ARBA00022737"/>
    </source>
</evidence>
<evidence type="ECO:0000256" key="1">
    <source>
        <dbReference type="ARBA" id="ARBA00004123"/>
    </source>
</evidence>
<evidence type="ECO:0000256" key="5">
    <source>
        <dbReference type="ARBA" id="ARBA00022833"/>
    </source>
</evidence>
<dbReference type="PANTHER" id="PTHR23235:SF174">
    <property type="entry name" value="CABUT, ISOFORM A"/>
    <property type="match status" value="1"/>
</dbReference>
<evidence type="ECO:0000256" key="4">
    <source>
        <dbReference type="ARBA" id="ARBA00022771"/>
    </source>
</evidence>
<keyword evidence="2" id="KW-0479">Metal-binding</keyword>
<dbReference type="OrthoDB" id="6409279at2759"/>
<name>A0A8X6H605_TRICU</name>
<dbReference type="SUPFAM" id="SSF57667">
    <property type="entry name" value="beta-beta-alpha zinc fingers"/>
    <property type="match status" value="1"/>
</dbReference>
<feature type="region of interest" description="Disordered" evidence="8">
    <location>
        <begin position="173"/>
        <end position="212"/>
    </location>
</feature>
<comment type="caution">
    <text evidence="10">The sequence shown here is derived from an EMBL/GenBank/DDBJ whole genome shotgun (WGS) entry which is preliminary data.</text>
</comment>
<proteinExistence type="predicted"/>
<dbReference type="Proteomes" id="UP000887116">
    <property type="component" value="Unassembled WGS sequence"/>
</dbReference>
<keyword evidence="6" id="KW-0539">Nucleus</keyword>
<evidence type="ECO:0000256" key="8">
    <source>
        <dbReference type="SAM" id="MobiDB-lite"/>
    </source>
</evidence>
<dbReference type="PANTHER" id="PTHR23235">
    <property type="entry name" value="KRUEPPEL-LIKE TRANSCRIPTION FACTOR"/>
    <property type="match status" value="1"/>
</dbReference>
<dbReference type="PROSITE" id="PS50157">
    <property type="entry name" value="ZINC_FINGER_C2H2_2"/>
    <property type="match status" value="3"/>
</dbReference>
<feature type="region of interest" description="Disordered" evidence="8">
    <location>
        <begin position="59"/>
        <end position="90"/>
    </location>
</feature>
<evidence type="ECO:0000313" key="10">
    <source>
        <dbReference type="EMBL" id="GFQ80424.1"/>
    </source>
</evidence>
<dbReference type="GO" id="GO:0000978">
    <property type="term" value="F:RNA polymerase II cis-regulatory region sequence-specific DNA binding"/>
    <property type="evidence" value="ECO:0007669"/>
    <property type="project" value="TreeGrafter"/>
</dbReference>
<reference evidence="10" key="1">
    <citation type="submission" date="2020-07" db="EMBL/GenBank/DDBJ databases">
        <title>Multicomponent nature underlies the extraordinary mechanical properties of spider dragline silk.</title>
        <authorList>
            <person name="Kono N."/>
            <person name="Nakamura H."/>
            <person name="Mori M."/>
            <person name="Yoshida Y."/>
            <person name="Ohtoshi R."/>
            <person name="Malay A.D."/>
            <person name="Moran D.A.P."/>
            <person name="Tomita M."/>
            <person name="Numata K."/>
            <person name="Arakawa K."/>
        </authorList>
    </citation>
    <scope>NUCLEOTIDE SEQUENCE</scope>
</reference>
<dbReference type="GO" id="GO:0005634">
    <property type="term" value="C:nucleus"/>
    <property type="evidence" value="ECO:0007669"/>
    <property type="project" value="UniProtKB-SubCell"/>
</dbReference>
<keyword evidence="3" id="KW-0677">Repeat</keyword>
<protein>
    <submittedName>
        <fullName evidence="10">C2H2-type domain-containing protein</fullName>
    </submittedName>
</protein>
<evidence type="ECO:0000256" key="7">
    <source>
        <dbReference type="PROSITE-ProRule" id="PRU00042"/>
    </source>
</evidence>
<dbReference type="SMART" id="SM00355">
    <property type="entry name" value="ZnF_C2H2"/>
    <property type="match status" value="3"/>
</dbReference>
<dbReference type="FunFam" id="3.30.160.60:FF:000018">
    <property type="entry name" value="Krueppel-like factor 15"/>
    <property type="match status" value="1"/>
</dbReference>